<dbReference type="Pfam" id="PF09952">
    <property type="entry name" value="AbiEi_2"/>
    <property type="match status" value="1"/>
</dbReference>
<name>A0ABR9DK28_9GAMM</name>
<evidence type="ECO:0000313" key="1">
    <source>
        <dbReference type="EMBL" id="MBD9362242.1"/>
    </source>
</evidence>
<dbReference type="EMBL" id="JACXST010000002">
    <property type="protein sequence ID" value="MBD9362242.1"/>
    <property type="molecule type" value="Genomic_DNA"/>
</dbReference>
<keyword evidence="2" id="KW-1185">Reference proteome</keyword>
<sequence>MKTPEIELFDTATEKLKQNTGFTVEKNKNGIDATGFIETGTSRLPVAIDIKRSVTNSVLPALNHQFTHMNEYGLLVAHYINPLMAERLRGMDIWFIDTAGNAYIKALPVYVYIKGNKPSETQKAQPTNRAFTPTGLKIVYALLCQPKLVNASYREMAQTTTAALGTVALVFKDLTKLGFIVDMGSRGRRLKNRKMLLERWLIAYPEQLRPKLETGRYRAIDPNWWQTADLHNMQAYWGAEVAADRLTHYLKPQMITLYVMEERATQLKMTNRLRKDPDGDIEILKTFWDVQSEFNQADIVNPILVYADLIASGDPRNIETAQILYERELAEHFRED</sequence>
<organism evidence="1 2">
    <name type="scientific">Methylomonas fluvii</name>
    <dbReference type="NCBI Taxonomy" id="1854564"/>
    <lineage>
        <taxon>Bacteria</taxon>
        <taxon>Pseudomonadati</taxon>
        <taxon>Pseudomonadota</taxon>
        <taxon>Gammaproteobacteria</taxon>
        <taxon>Methylococcales</taxon>
        <taxon>Methylococcaceae</taxon>
        <taxon>Methylomonas</taxon>
    </lineage>
</organism>
<dbReference type="InterPro" id="IPR019238">
    <property type="entry name" value="AbiEi_2"/>
</dbReference>
<accession>A0ABR9DK28</accession>
<comment type="caution">
    <text evidence="1">The sequence shown here is derived from an EMBL/GenBank/DDBJ whole genome shotgun (WGS) entry which is preliminary data.</text>
</comment>
<gene>
    <name evidence="1" type="ORF">EBB_17330</name>
</gene>
<protein>
    <submittedName>
        <fullName evidence="1">Uncharacterized protein</fullName>
    </submittedName>
</protein>
<evidence type="ECO:0000313" key="2">
    <source>
        <dbReference type="Proteomes" id="UP000641152"/>
    </source>
</evidence>
<proteinExistence type="predicted"/>
<dbReference type="Proteomes" id="UP000641152">
    <property type="component" value="Unassembled WGS sequence"/>
</dbReference>
<reference evidence="1 2" key="1">
    <citation type="submission" date="2020-09" db="EMBL/GenBank/DDBJ databases">
        <title>Methylomonas albis sp. nov. and Methylomonas fluvii sp. nov.: Two cold-adapted methanotrophs from the River Elbe and an amended description of Methylovulum psychrotolerans strain Eb1.</title>
        <authorList>
            <person name="Bussmann I.K."/>
            <person name="Klings K.-W."/>
            <person name="Warnstedt J."/>
            <person name="Hoppert M."/>
            <person name="Saborowski A."/>
            <person name="Horn F."/>
            <person name="Liebner S."/>
        </authorList>
    </citation>
    <scope>NUCLEOTIDE SEQUENCE [LARGE SCALE GENOMIC DNA]</scope>
    <source>
        <strain evidence="1 2">EbB</strain>
    </source>
</reference>
<dbReference type="RefSeq" id="WP_192394942.1">
    <property type="nucleotide sequence ID" value="NZ_CAJHIU010000002.1"/>
</dbReference>